<organism evidence="2 3">
    <name type="scientific">Rufibacter hautae</name>
    <dbReference type="NCBI Taxonomy" id="2595005"/>
    <lineage>
        <taxon>Bacteria</taxon>
        <taxon>Pseudomonadati</taxon>
        <taxon>Bacteroidota</taxon>
        <taxon>Cytophagia</taxon>
        <taxon>Cytophagales</taxon>
        <taxon>Hymenobacteraceae</taxon>
        <taxon>Rufibacter</taxon>
    </lineage>
</organism>
<dbReference type="Proteomes" id="UP000324133">
    <property type="component" value="Unassembled WGS sequence"/>
</dbReference>
<feature type="chain" id="PRO_5022926901" description="Pentapeptide repeat-containing protein" evidence="1">
    <location>
        <begin position="22"/>
        <end position="272"/>
    </location>
</feature>
<dbReference type="InterPro" id="IPR001646">
    <property type="entry name" value="5peptide_repeat"/>
</dbReference>
<gene>
    <name evidence="2" type="ORF">FOA19_01700</name>
</gene>
<dbReference type="RefSeq" id="WP_149089071.1">
    <property type="nucleotide sequence ID" value="NZ_VKKY01000001.1"/>
</dbReference>
<dbReference type="EMBL" id="VKKY01000001">
    <property type="protein sequence ID" value="KAA3439428.1"/>
    <property type="molecule type" value="Genomic_DNA"/>
</dbReference>
<feature type="signal peptide" evidence="1">
    <location>
        <begin position="1"/>
        <end position="21"/>
    </location>
</feature>
<dbReference type="Gene3D" id="2.160.20.80">
    <property type="entry name" value="E3 ubiquitin-protein ligase SopA"/>
    <property type="match status" value="1"/>
</dbReference>
<evidence type="ECO:0008006" key="4">
    <source>
        <dbReference type="Google" id="ProtNLM"/>
    </source>
</evidence>
<name>A0A5B6TSH4_9BACT</name>
<proteinExistence type="predicted"/>
<dbReference type="AlphaFoldDB" id="A0A5B6TSH4"/>
<dbReference type="Pfam" id="PF13576">
    <property type="entry name" value="Pentapeptide_3"/>
    <property type="match status" value="1"/>
</dbReference>
<dbReference type="OrthoDB" id="1123130at2"/>
<evidence type="ECO:0000313" key="2">
    <source>
        <dbReference type="EMBL" id="KAA3439428.1"/>
    </source>
</evidence>
<evidence type="ECO:0000256" key="1">
    <source>
        <dbReference type="SAM" id="SignalP"/>
    </source>
</evidence>
<reference evidence="2 3" key="1">
    <citation type="submission" date="2019-07" db="EMBL/GenBank/DDBJ databases">
        <title>Rufibacter sp. nov., isolated from lake sediment.</title>
        <authorList>
            <person name="Qu J.-H."/>
        </authorList>
    </citation>
    <scope>NUCLEOTIDE SEQUENCE [LARGE SCALE GENOMIC DNA]</scope>
    <source>
        <strain evidence="2 3">NBS58-1</strain>
    </source>
</reference>
<sequence>MSNCLNYLLFLFLLLPALAWAQTSVPASEILAKINRGEVVSYQNATITGDLDLTQLQNKTLKKVEGEGGKYDSKEYISTVTAPVSFTNCTFKGDVLAYFNPNSIDGDGLKVNVQNGKDEVYNTNFEKDVRFEKCTFEKRSAFKYSVFKEDASFTGSTFQREALFKYSKFNGEIDFMKANFNEVANFKYVNFPAKADFKATNFGEMADFKYASFPQGGNFQNAVFSRLANFKYAKLSDPMQWKGASFKGGQDLKYASLNKKSFSAAALEEMTR</sequence>
<keyword evidence="3" id="KW-1185">Reference proteome</keyword>
<protein>
    <recommendedName>
        <fullName evidence="4">Pentapeptide repeat-containing protein</fullName>
    </recommendedName>
</protein>
<accession>A0A5B6TSH4</accession>
<keyword evidence="1" id="KW-0732">Signal</keyword>
<evidence type="ECO:0000313" key="3">
    <source>
        <dbReference type="Proteomes" id="UP000324133"/>
    </source>
</evidence>
<comment type="caution">
    <text evidence="2">The sequence shown here is derived from an EMBL/GenBank/DDBJ whole genome shotgun (WGS) entry which is preliminary data.</text>
</comment>